<dbReference type="InterPro" id="IPR032710">
    <property type="entry name" value="NTF2-like_dom_sf"/>
</dbReference>
<reference evidence="1" key="1">
    <citation type="journal article" date="2021" name="PeerJ">
        <title>Extensive microbial diversity within the chicken gut microbiome revealed by metagenomics and culture.</title>
        <authorList>
            <person name="Gilroy R."/>
            <person name="Ravi A."/>
            <person name="Getino M."/>
            <person name="Pursley I."/>
            <person name="Horton D.L."/>
            <person name="Alikhan N.F."/>
            <person name="Baker D."/>
            <person name="Gharbi K."/>
            <person name="Hall N."/>
            <person name="Watson M."/>
            <person name="Adriaenssens E.M."/>
            <person name="Foster-Nyarko E."/>
            <person name="Jarju S."/>
            <person name="Secka A."/>
            <person name="Antonio M."/>
            <person name="Oren A."/>
            <person name="Chaudhuri R.R."/>
            <person name="La Ragione R."/>
            <person name="Hildebrand F."/>
            <person name="Pallen M.J."/>
        </authorList>
    </citation>
    <scope>NUCLEOTIDE SEQUENCE</scope>
    <source>
        <strain evidence="1">CHK189-11263</strain>
    </source>
</reference>
<proteinExistence type="predicted"/>
<name>A0A9D2S4A9_9FIRM</name>
<evidence type="ECO:0000313" key="2">
    <source>
        <dbReference type="Proteomes" id="UP000824208"/>
    </source>
</evidence>
<reference evidence="1" key="2">
    <citation type="submission" date="2021-04" db="EMBL/GenBank/DDBJ databases">
        <authorList>
            <person name="Gilroy R."/>
        </authorList>
    </citation>
    <scope>NUCLEOTIDE SEQUENCE</scope>
    <source>
        <strain evidence="1">CHK189-11263</strain>
    </source>
</reference>
<dbReference type="SUPFAM" id="SSF54427">
    <property type="entry name" value="NTF2-like"/>
    <property type="match status" value="1"/>
</dbReference>
<protein>
    <recommendedName>
        <fullName evidence="3">SnoaL-like domain-containing protein</fullName>
    </recommendedName>
</protein>
<organism evidence="1 2">
    <name type="scientific">Candidatus Flavonifractor intestinipullorum</name>
    <dbReference type="NCBI Taxonomy" id="2838587"/>
    <lineage>
        <taxon>Bacteria</taxon>
        <taxon>Bacillati</taxon>
        <taxon>Bacillota</taxon>
        <taxon>Clostridia</taxon>
        <taxon>Eubacteriales</taxon>
        <taxon>Oscillospiraceae</taxon>
        <taxon>Flavonifractor</taxon>
    </lineage>
</organism>
<dbReference type="AlphaFoldDB" id="A0A9D2S4A9"/>
<dbReference type="Proteomes" id="UP000824208">
    <property type="component" value="Unassembled WGS sequence"/>
</dbReference>
<sequence>MYVADQMYTEMKDLEARIAQLEVRDAASVAEYFRLYTLLIYNYKWLGSLYDIYDGNAFILRGNGAKLNGAAEMVRDTTELLSAFPDLVLSMADIFAVPCDKGYKLYRRFYLDGTNLGYSRYGAPTGKALEGKKAICQGMATLEQRDGQWMITYEYLMYADEWMRQVCTPDRT</sequence>
<gene>
    <name evidence="1" type="ORF">H9714_02640</name>
</gene>
<dbReference type="EMBL" id="DWYC01000031">
    <property type="protein sequence ID" value="HJB56428.1"/>
    <property type="molecule type" value="Genomic_DNA"/>
</dbReference>
<comment type="caution">
    <text evidence="1">The sequence shown here is derived from an EMBL/GenBank/DDBJ whole genome shotgun (WGS) entry which is preliminary data.</text>
</comment>
<evidence type="ECO:0008006" key="3">
    <source>
        <dbReference type="Google" id="ProtNLM"/>
    </source>
</evidence>
<dbReference type="Gene3D" id="3.10.450.50">
    <property type="match status" value="1"/>
</dbReference>
<accession>A0A9D2S4A9</accession>
<evidence type="ECO:0000313" key="1">
    <source>
        <dbReference type="EMBL" id="HJB56428.1"/>
    </source>
</evidence>